<evidence type="ECO:0000259" key="5">
    <source>
        <dbReference type="Pfam" id="PF13339"/>
    </source>
</evidence>
<dbReference type="PANTHER" id="PTHR15565">
    <property type="entry name" value="AATF PROTEIN APOPTOSIS ANTAGONIZING TRANSCRIPTION FACTOR"/>
    <property type="match status" value="1"/>
</dbReference>
<accession>A0A2T9YMV2</accession>
<dbReference type="GO" id="GO:0005730">
    <property type="term" value="C:nucleolus"/>
    <property type="evidence" value="ECO:0007669"/>
    <property type="project" value="TreeGrafter"/>
</dbReference>
<comment type="caution">
    <text evidence="6">The sequence shown here is derived from an EMBL/GenBank/DDBJ whole genome shotgun (WGS) entry which is preliminary data.</text>
</comment>
<dbReference type="Pfam" id="PF13339">
    <property type="entry name" value="AATF-Che1"/>
    <property type="match status" value="1"/>
</dbReference>
<gene>
    <name evidence="6" type="ORF">BB561_003134</name>
</gene>
<proteinExistence type="inferred from homology"/>
<feature type="compositionally biased region" description="Low complexity" evidence="3">
    <location>
        <begin position="104"/>
        <end position="113"/>
    </location>
</feature>
<feature type="domain" description="Apoptosis-antagonizing transcription factor C-terminal" evidence="4">
    <location>
        <begin position="450"/>
        <end position="559"/>
    </location>
</feature>
<dbReference type="PANTHER" id="PTHR15565:SF0">
    <property type="entry name" value="PROTEIN AATF"/>
    <property type="match status" value="1"/>
</dbReference>
<protein>
    <recommendedName>
        <fullName evidence="2">Protein BFR2</fullName>
    </recommendedName>
</protein>
<evidence type="ECO:0000256" key="1">
    <source>
        <dbReference type="ARBA" id="ARBA00008966"/>
    </source>
</evidence>
<evidence type="ECO:0000313" key="7">
    <source>
        <dbReference type="Proteomes" id="UP000245383"/>
    </source>
</evidence>
<name>A0A2T9YMV2_9FUNG</name>
<dbReference type="InterPro" id="IPR025160">
    <property type="entry name" value="AATF"/>
</dbReference>
<feature type="compositionally biased region" description="Low complexity" evidence="3">
    <location>
        <begin position="144"/>
        <end position="164"/>
    </location>
</feature>
<dbReference type="AlphaFoldDB" id="A0A2T9YMV2"/>
<evidence type="ECO:0000256" key="2">
    <source>
        <dbReference type="ARBA" id="ARBA00013850"/>
    </source>
</evidence>
<feature type="region of interest" description="Disordered" evidence="3">
    <location>
        <begin position="1"/>
        <end position="204"/>
    </location>
</feature>
<dbReference type="Pfam" id="PF08164">
    <property type="entry name" value="TRAUB"/>
    <property type="match status" value="1"/>
</dbReference>
<evidence type="ECO:0000313" key="6">
    <source>
        <dbReference type="EMBL" id="PVU93639.1"/>
    </source>
</evidence>
<sequence>MKTTLSRALLELNDPVPKDYDIEEADFGKGYGSDKGSASSDGEDEDQTKDLRSHYVQVGKSKLRKETDLSLDNPKYRGVKVSRKDLSAKKSDLNDLSSDKSDHISSGYSSSDSQPRNYKNEQLESADELDSDVSLDSGAELDSDVSQVDSDVSLDSDVSQVDSDVSLDSDVSEADSDYKIKKKNKSKGKPSQQKADEEPSAQSAVQRELEKLKVAEKKLAVDMNEMKQKDALKGKHVINQIKIWESTLDLRIRFQKILHQTNELPTLAQLQQIEDTKPELDFTKIKGEISSTRNVLGNLLIDVANIQPTILEMIPSDQLGISSKKRKFSKLEADKFDFDTIKALWDKMESNRKLFKHYRDETLLKWDSRVNHLPGNLSSKNLKVFNKNVIEQIDQMLNNKERLLAKTRVPRVNYRFIVDNLLSKQDDGLETNENKIEKEIETIYDDADFYQSLLKDLIDSRSSASANVLGDSNSAALTNPGLQWATIQKSMNNTKKKTVDTKASKGRKIRYQVFEKLENFMAPQQQNSYMTVYQTSRLGLKPQVSTWTEEQTKELYSSLIGTNAASVDNKADSVDSYKPATEIEAKAEENMDSIRLFNF</sequence>
<feature type="compositionally biased region" description="Basic and acidic residues" evidence="3">
    <location>
        <begin position="82"/>
        <end position="103"/>
    </location>
</feature>
<dbReference type="InterPro" id="IPR012617">
    <property type="entry name" value="AATF_C"/>
</dbReference>
<feature type="compositionally biased region" description="Acidic residues" evidence="3">
    <location>
        <begin position="165"/>
        <end position="175"/>
    </location>
</feature>
<organism evidence="6 7">
    <name type="scientific">Smittium simulii</name>
    <dbReference type="NCBI Taxonomy" id="133385"/>
    <lineage>
        <taxon>Eukaryota</taxon>
        <taxon>Fungi</taxon>
        <taxon>Fungi incertae sedis</taxon>
        <taxon>Zoopagomycota</taxon>
        <taxon>Kickxellomycotina</taxon>
        <taxon>Harpellomycetes</taxon>
        <taxon>Harpellales</taxon>
        <taxon>Legeriomycetaceae</taxon>
        <taxon>Smittium</taxon>
    </lineage>
</organism>
<feature type="domain" description="AATF leucine zipper-containing" evidence="5">
    <location>
        <begin position="230"/>
        <end position="369"/>
    </location>
</feature>
<feature type="compositionally biased region" description="Acidic residues" evidence="3">
    <location>
        <begin position="124"/>
        <end position="143"/>
    </location>
</feature>
<dbReference type="EMBL" id="MBFR01000122">
    <property type="protein sequence ID" value="PVU93639.1"/>
    <property type="molecule type" value="Genomic_DNA"/>
</dbReference>
<evidence type="ECO:0000256" key="3">
    <source>
        <dbReference type="SAM" id="MobiDB-lite"/>
    </source>
</evidence>
<dbReference type="InterPro" id="IPR039223">
    <property type="entry name" value="AATF/Bfr2"/>
</dbReference>
<comment type="similarity">
    <text evidence="1">Belongs to the AATF family.</text>
</comment>
<dbReference type="OrthoDB" id="5783963at2759"/>
<dbReference type="Proteomes" id="UP000245383">
    <property type="component" value="Unassembled WGS sequence"/>
</dbReference>
<evidence type="ECO:0000259" key="4">
    <source>
        <dbReference type="Pfam" id="PF08164"/>
    </source>
</evidence>
<reference evidence="6 7" key="1">
    <citation type="journal article" date="2018" name="MBio">
        <title>Comparative Genomics Reveals the Core Gene Toolbox for the Fungus-Insect Symbiosis.</title>
        <authorList>
            <person name="Wang Y."/>
            <person name="Stata M."/>
            <person name="Wang W."/>
            <person name="Stajich J.E."/>
            <person name="White M.M."/>
            <person name="Moncalvo J.M."/>
        </authorList>
    </citation>
    <scope>NUCLEOTIDE SEQUENCE [LARGE SCALE GENOMIC DNA]</scope>
    <source>
        <strain evidence="6 7">SWE-8-4</strain>
    </source>
</reference>
<dbReference type="STRING" id="133385.A0A2T9YMV2"/>
<keyword evidence="7" id="KW-1185">Reference proteome</keyword>